<keyword evidence="2" id="KW-1133">Transmembrane helix</keyword>
<keyword evidence="2" id="KW-0472">Membrane</keyword>
<dbReference type="Proteomes" id="UP000749559">
    <property type="component" value="Unassembled WGS sequence"/>
</dbReference>
<evidence type="ECO:0000256" key="2">
    <source>
        <dbReference type="SAM" id="Phobius"/>
    </source>
</evidence>
<feature type="transmembrane region" description="Helical" evidence="2">
    <location>
        <begin position="12"/>
        <end position="32"/>
    </location>
</feature>
<feature type="compositionally biased region" description="Polar residues" evidence="1">
    <location>
        <begin position="517"/>
        <end position="533"/>
    </location>
</feature>
<feature type="compositionally biased region" description="Polar residues" evidence="1">
    <location>
        <begin position="360"/>
        <end position="394"/>
    </location>
</feature>
<dbReference type="EMBL" id="CAIIXF020000012">
    <property type="protein sequence ID" value="CAH1802230.1"/>
    <property type="molecule type" value="Genomic_DNA"/>
</dbReference>
<protein>
    <submittedName>
        <fullName evidence="3">Uncharacterized protein</fullName>
    </submittedName>
</protein>
<dbReference type="AlphaFoldDB" id="A0A8J1TMH1"/>
<keyword evidence="2" id="KW-0812">Transmembrane</keyword>
<dbReference type="SUPFAM" id="SSF49854">
    <property type="entry name" value="Spermadhesin, CUB domain"/>
    <property type="match status" value="1"/>
</dbReference>
<evidence type="ECO:0000313" key="4">
    <source>
        <dbReference type="Proteomes" id="UP000749559"/>
    </source>
</evidence>
<keyword evidence="4" id="KW-1185">Reference proteome</keyword>
<comment type="caution">
    <text evidence="3">The sequence shown here is derived from an EMBL/GenBank/DDBJ whole genome shotgun (WGS) entry which is preliminary data.</text>
</comment>
<evidence type="ECO:0000313" key="3">
    <source>
        <dbReference type="EMBL" id="CAH1802230.1"/>
    </source>
</evidence>
<organism evidence="3 4">
    <name type="scientific">Owenia fusiformis</name>
    <name type="common">Polychaete worm</name>
    <dbReference type="NCBI Taxonomy" id="6347"/>
    <lineage>
        <taxon>Eukaryota</taxon>
        <taxon>Metazoa</taxon>
        <taxon>Spiralia</taxon>
        <taxon>Lophotrochozoa</taxon>
        <taxon>Annelida</taxon>
        <taxon>Polychaeta</taxon>
        <taxon>Sedentaria</taxon>
        <taxon>Canalipalpata</taxon>
        <taxon>Sabellida</taxon>
        <taxon>Oweniida</taxon>
        <taxon>Oweniidae</taxon>
        <taxon>Owenia</taxon>
    </lineage>
</organism>
<proteinExistence type="predicted"/>
<evidence type="ECO:0000256" key="1">
    <source>
        <dbReference type="SAM" id="MobiDB-lite"/>
    </source>
</evidence>
<feature type="region of interest" description="Disordered" evidence="1">
    <location>
        <begin position="510"/>
        <end position="533"/>
    </location>
</feature>
<name>A0A8J1TMH1_OWEFU</name>
<reference evidence="3" key="1">
    <citation type="submission" date="2022-03" db="EMBL/GenBank/DDBJ databases">
        <authorList>
            <person name="Martin C."/>
        </authorList>
    </citation>
    <scope>NUCLEOTIDE SEQUENCE</scope>
</reference>
<accession>A0A8J1TMH1</accession>
<sequence length="533" mass="61635">MSRIFLLSIFRKINTILIILVAFSDLIFNLTISAHETDGFKLIPIWLFAKTGGNATKAEIIDCHLRIFSREGGNIALNETSPILGGQTIVICNWVLETDLTYSISLYFKRLHLPPIWYKEKCLFGSLKYGLYDNLDRRVIEKEVCGDPVVQAYETSRHKVWLEYTSSTLYHPYNVIDITYTIEPTVQAYKTSRHKLWLEYTSSTLYHPYNVLDITYTIEPTGSYISQVTVGVLCGFVIPLLCCLPLYIVYKRTRRDKKRTKEEKQLAMWRRKHNLIRRKSQDPKKSVRFGSLSDARRSSSVTDISIHQGDSPPIKKRRIMSEITPLMKFHRYAPRHHTVSYMHSRAHSISKLNAKRPYHFNQSNSTSRSRRYFSQSDTRCNTRGLTPSLSQRDNRMRSLSVTSTFKTYDVTNVVATPIPEMQEAVEKLNRKHNERYVSFLEDSVFLPDSPISKDDETCAYGQKKWENMKLNVNQNVKRNVKLKSSLESEDDVFLPNNNTTILFKDECSKQTKDALSDDNNNSVPEVTDSSDVV</sequence>
<feature type="transmembrane region" description="Helical" evidence="2">
    <location>
        <begin position="228"/>
        <end position="250"/>
    </location>
</feature>
<feature type="region of interest" description="Disordered" evidence="1">
    <location>
        <begin position="359"/>
        <end position="394"/>
    </location>
</feature>
<gene>
    <name evidence="3" type="ORF">OFUS_LOCUS25935</name>
</gene>
<dbReference type="InterPro" id="IPR035914">
    <property type="entry name" value="Sperma_CUB_dom_sf"/>
</dbReference>